<organism evidence="3 4">
    <name type="scientific">Somion occarium</name>
    <dbReference type="NCBI Taxonomy" id="3059160"/>
    <lineage>
        <taxon>Eukaryota</taxon>
        <taxon>Fungi</taxon>
        <taxon>Dikarya</taxon>
        <taxon>Basidiomycota</taxon>
        <taxon>Agaricomycotina</taxon>
        <taxon>Agaricomycetes</taxon>
        <taxon>Polyporales</taxon>
        <taxon>Cerrenaceae</taxon>
        <taxon>Somion</taxon>
    </lineage>
</organism>
<keyword evidence="1" id="KW-1133">Transmembrane helix</keyword>
<dbReference type="Proteomes" id="UP001497453">
    <property type="component" value="Chromosome 5"/>
</dbReference>
<keyword evidence="4" id="KW-1185">Reference proteome</keyword>
<evidence type="ECO:0000256" key="1">
    <source>
        <dbReference type="SAM" id="Phobius"/>
    </source>
</evidence>
<dbReference type="Pfam" id="PF20153">
    <property type="entry name" value="DUF6535"/>
    <property type="match status" value="1"/>
</dbReference>
<evidence type="ECO:0000313" key="4">
    <source>
        <dbReference type="Proteomes" id="UP001497453"/>
    </source>
</evidence>
<evidence type="ECO:0000313" key="3">
    <source>
        <dbReference type="EMBL" id="CAL1708999.1"/>
    </source>
</evidence>
<proteinExistence type="predicted"/>
<reference evidence="4" key="1">
    <citation type="submission" date="2024-04" db="EMBL/GenBank/DDBJ databases">
        <authorList>
            <person name="Shaw F."/>
            <person name="Minotto A."/>
        </authorList>
    </citation>
    <scope>NUCLEOTIDE SEQUENCE [LARGE SCALE GENOMIC DNA]</scope>
</reference>
<dbReference type="InterPro" id="IPR045338">
    <property type="entry name" value="DUF6535"/>
</dbReference>
<evidence type="ECO:0000259" key="2">
    <source>
        <dbReference type="Pfam" id="PF20153"/>
    </source>
</evidence>
<feature type="transmembrane region" description="Helical" evidence="1">
    <location>
        <begin position="225"/>
        <end position="249"/>
    </location>
</feature>
<feature type="transmembrane region" description="Helical" evidence="1">
    <location>
        <begin position="192"/>
        <end position="219"/>
    </location>
</feature>
<gene>
    <name evidence="3" type="ORF">GFSPODELE1_LOCUS7136</name>
</gene>
<dbReference type="EMBL" id="OZ037948">
    <property type="protein sequence ID" value="CAL1708999.1"/>
    <property type="molecule type" value="Genomic_DNA"/>
</dbReference>
<feature type="domain" description="DUF6535" evidence="2">
    <location>
        <begin position="37"/>
        <end position="219"/>
    </location>
</feature>
<keyword evidence="1" id="KW-0812">Transmembrane</keyword>
<feature type="transmembrane region" description="Helical" evidence="1">
    <location>
        <begin position="140"/>
        <end position="158"/>
    </location>
</feature>
<feature type="transmembrane region" description="Helical" evidence="1">
    <location>
        <begin position="396"/>
        <end position="416"/>
    </location>
</feature>
<keyword evidence="1" id="KW-0472">Membrane</keyword>
<accession>A0ABP1DQR8</accession>
<feature type="transmembrane region" description="Helical" evidence="1">
    <location>
        <begin position="61"/>
        <end position="78"/>
    </location>
</feature>
<name>A0ABP1DQR8_9APHY</name>
<sequence length="596" mass="66344">MSSFTNLSFDELHGTTLNSAMGGSMVDPTFSGRLRGWPRLAKAMSEYDESKVRDCKEDMDTLLVFAGLFSAVLTAFNVESYKDLQTDPAEVTNLLLVQISQQLNSFNINGGSINSTIPASIALPSPSPSPDAWSVHINSLWFSALVCSLVTASLAMLVKQWLREYMAQDNIAPRCRTRIRFWRWLGLTKWRVFEIAAFLPMLLQLALFLFFAGLCILLLSLDTAVGWVVTALISIWASLYLSVTIAPVFSSKCPYKTPLLRTGLQSIRRMITILRNTLFCGPSYPVSRGEEEMVREDMSLDVPILVAADATMMDDEFIGTTMRECLLEADGREVVSCVREVISRHADRELNDLADVRITDLRRMTNVGRSAVVNILIDAVHREMNQREENKQAVEWVTWISSALTCIGSALLPLFAASRRASPQAAEARAGHLLIRLLGENERTARGVVEVLARSRYARLPSSFSLTEIISNKGMSHSTSTCAIPSDTWLAIPNLISGSTACLQAETVEPLHLCQIVLYLTLFMQDSSIKICQDEFSKLLRTIHSAVERQHAQAPNLDIYPADLCLKYGHKLNTRHPGFVDPQLLSLLSSIYNTRV</sequence>
<protein>
    <recommendedName>
        <fullName evidence="2">DUF6535 domain-containing protein</fullName>
    </recommendedName>
</protein>